<accession>A0A919UJB6</accession>
<dbReference type="InterPro" id="IPR004830">
    <property type="entry name" value="LRR_variant"/>
</dbReference>
<dbReference type="RefSeq" id="WP_203653050.1">
    <property type="nucleotide sequence ID" value="NZ_BONR01000001.1"/>
</dbReference>
<sequence length="146" mass="15752">MFSENYSRQTALASVQQALDPNLSDHELATLARSEEAKIRAAVAERPAMPLTTLLKLAQDPSPAVRAGVARNPRVDIPLELHRQLAGDKTPEVVFALIENPQVPDSIIAKLARQLHKEYAGEARARLASKGGASKVLGRFGIATSH</sequence>
<name>A0A919UJB6_9MICO</name>
<evidence type="ECO:0000313" key="2">
    <source>
        <dbReference type="Proteomes" id="UP000652354"/>
    </source>
</evidence>
<gene>
    <name evidence="1" type="ORF">Dac01nite_03570</name>
</gene>
<dbReference type="InterPro" id="IPR011989">
    <property type="entry name" value="ARM-like"/>
</dbReference>
<dbReference type="Proteomes" id="UP000652354">
    <property type="component" value="Unassembled WGS sequence"/>
</dbReference>
<proteinExistence type="predicted"/>
<dbReference type="Pfam" id="PF01816">
    <property type="entry name" value="LRV"/>
    <property type="match status" value="1"/>
</dbReference>
<keyword evidence="2" id="KW-1185">Reference proteome</keyword>
<evidence type="ECO:0008006" key="3">
    <source>
        <dbReference type="Google" id="ProtNLM"/>
    </source>
</evidence>
<dbReference type="EMBL" id="BONR01000001">
    <property type="protein sequence ID" value="GIG53605.1"/>
    <property type="molecule type" value="Genomic_DNA"/>
</dbReference>
<reference evidence="1" key="1">
    <citation type="submission" date="2021-01" db="EMBL/GenBank/DDBJ databases">
        <title>Whole genome shotgun sequence of Demequina activiva NBRC 110675.</title>
        <authorList>
            <person name="Komaki H."/>
            <person name="Tamura T."/>
        </authorList>
    </citation>
    <scope>NUCLEOTIDE SEQUENCE</scope>
    <source>
        <strain evidence="1">NBRC 110675</strain>
    </source>
</reference>
<dbReference type="InterPro" id="IPR016024">
    <property type="entry name" value="ARM-type_fold"/>
</dbReference>
<dbReference type="AlphaFoldDB" id="A0A919UJB6"/>
<evidence type="ECO:0000313" key="1">
    <source>
        <dbReference type="EMBL" id="GIG53605.1"/>
    </source>
</evidence>
<dbReference type="SUPFAM" id="SSF48371">
    <property type="entry name" value="ARM repeat"/>
    <property type="match status" value="1"/>
</dbReference>
<comment type="caution">
    <text evidence="1">The sequence shown here is derived from an EMBL/GenBank/DDBJ whole genome shotgun (WGS) entry which is preliminary data.</text>
</comment>
<organism evidence="1 2">
    <name type="scientific">Demequina activiva</name>
    <dbReference type="NCBI Taxonomy" id="1582364"/>
    <lineage>
        <taxon>Bacteria</taxon>
        <taxon>Bacillati</taxon>
        <taxon>Actinomycetota</taxon>
        <taxon>Actinomycetes</taxon>
        <taxon>Micrococcales</taxon>
        <taxon>Demequinaceae</taxon>
        <taxon>Demequina</taxon>
    </lineage>
</organism>
<protein>
    <recommendedName>
        <fullName evidence="3">Leucine rich repeat variant</fullName>
    </recommendedName>
</protein>
<dbReference type="Gene3D" id="1.25.10.10">
    <property type="entry name" value="Leucine-rich Repeat Variant"/>
    <property type="match status" value="1"/>
</dbReference>